<evidence type="ECO:0000313" key="1">
    <source>
        <dbReference type="EMBL" id="KAG0444897.1"/>
    </source>
</evidence>
<sequence length="115" mass="13893">NGKFEVFFDVFMNGDVDYGDYFDHVLSWYEHRNDANMLFINYEEMKHDPKTFVLKIAEFLSEEHHQLLIQNERILENVLQYSGIQFMKEEAKELFENLYEEPMDESAPRFIRKGV</sequence>
<keyword evidence="2" id="KW-1185">Reference proteome</keyword>
<protein>
    <submittedName>
        <fullName evidence="1">Uncharacterized protein</fullName>
    </submittedName>
</protein>
<evidence type="ECO:0000313" key="2">
    <source>
        <dbReference type="Proteomes" id="UP000805193"/>
    </source>
</evidence>
<dbReference type="EMBL" id="JABSTQ010001291">
    <property type="protein sequence ID" value="KAG0444897.1"/>
    <property type="molecule type" value="Genomic_DNA"/>
</dbReference>
<proteinExistence type="predicted"/>
<reference evidence="1 2" key="1">
    <citation type="journal article" date="2020" name="Cell">
        <title>Large-Scale Comparative Analyses of Tick Genomes Elucidate Their Genetic Diversity and Vector Capacities.</title>
        <authorList>
            <consortium name="Tick Genome and Microbiome Consortium (TIGMIC)"/>
            <person name="Jia N."/>
            <person name="Wang J."/>
            <person name="Shi W."/>
            <person name="Du L."/>
            <person name="Sun Y."/>
            <person name="Zhan W."/>
            <person name="Jiang J.F."/>
            <person name="Wang Q."/>
            <person name="Zhang B."/>
            <person name="Ji P."/>
            <person name="Bell-Sakyi L."/>
            <person name="Cui X.M."/>
            <person name="Yuan T.T."/>
            <person name="Jiang B.G."/>
            <person name="Yang W.F."/>
            <person name="Lam T.T."/>
            <person name="Chang Q.C."/>
            <person name="Ding S.J."/>
            <person name="Wang X.J."/>
            <person name="Zhu J.G."/>
            <person name="Ruan X.D."/>
            <person name="Zhao L."/>
            <person name="Wei J.T."/>
            <person name="Ye R.Z."/>
            <person name="Que T.C."/>
            <person name="Du C.H."/>
            <person name="Zhou Y.H."/>
            <person name="Cheng J.X."/>
            <person name="Dai P.F."/>
            <person name="Guo W.B."/>
            <person name="Han X.H."/>
            <person name="Huang E.J."/>
            <person name="Li L.F."/>
            <person name="Wei W."/>
            <person name="Gao Y.C."/>
            <person name="Liu J.Z."/>
            <person name="Shao H.Z."/>
            <person name="Wang X."/>
            <person name="Wang C.C."/>
            <person name="Yang T.C."/>
            <person name="Huo Q.B."/>
            <person name="Li W."/>
            <person name="Chen H.Y."/>
            <person name="Chen S.E."/>
            <person name="Zhou L.G."/>
            <person name="Ni X.B."/>
            <person name="Tian J.H."/>
            <person name="Sheng Y."/>
            <person name="Liu T."/>
            <person name="Pan Y.S."/>
            <person name="Xia L.Y."/>
            <person name="Li J."/>
            <person name="Zhao F."/>
            <person name="Cao W.C."/>
        </authorList>
    </citation>
    <scope>NUCLEOTIDE SEQUENCE [LARGE SCALE GENOMIC DNA]</scope>
    <source>
        <strain evidence="1">Iper-2018</strain>
    </source>
</reference>
<organism evidence="1 2">
    <name type="scientific">Ixodes persulcatus</name>
    <name type="common">Taiga tick</name>
    <dbReference type="NCBI Taxonomy" id="34615"/>
    <lineage>
        <taxon>Eukaryota</taxon>
        <taxon>Metazoa</taxon>
        <taxon>Ecdysozoa</taxon>
        <taxon>Arthropoda</taxon>
        <taxon>Chelicerata</taxon>
        <taxon>Arachnida</taxon>
        <taxon>Acari</taxon>
        <taxon>Parasitiformes</taxon>
        <taxon>Ixodida</taxon>
        <taxon>Ixodoidea</taxon>
        <taxon>Ixodidae</taxon>
        <taxon>Ixodinae</taxon>
        <taxon>Ixodes</taxon>
    </lineage>
</organism>
<accession>A0AC60R2B6</accession>
<dbReference type="Proteomes" id="UP000805193">
    <property type="component" value="Unassembled WGS sequence"/>
</dbReference>
<comment type="caution">
    <text evidence="1">The sequence shown here is derived from an EMBL/GenBank/DDBJ whole genome shotgun (WGS) entry which is preliminary data.</text>
</comment>
<feature type="non-terminal residue" evidence="1">
    <location>
        <position position="1"/>
    </location>
</feature>
<feature type="non-terminal residue" evidence="1">
    <location>
        <position position="115"/>
    </location>
</feature>
<gene>
    <name evidence="1" type="ORF">HPB47_013257</name>
</gene>
<name>A0AC60R2B6_IXOPE</name>